<gene>
    <name evidence="1" type="ORF">DMX07_06510</name>
</gene>
<organism evidence="1 2">
    <name type="scientific">Pseudomonas soli</name>
    <dbReference type="NCBI Taxonomy" id="1306993"/>
    <lineage>
        <taxon>Bacteria</taxon>
        <taxon>Pseudomonadati</taxon>
        <taxon>Pseudomonadota</taxon>
        <taxon>Gammaproteobacteria</taxon>
        <taxon>Pseudomonadales</taxon>
        <taxon>Pseudomonadaceae</taxon>
        <taxon>Pseudomonas</taxon>
    </lineage>
</organism>
<protein>
    <submittedName>
        <fullName evidence="1">Uncharacterized protein</fullName>
    </submittedName>
</protein>
<reference evidence="1 2" key="1">
    <citation type="submission" date="2018-06" db="EMBL/GenBank/DDBJ databases">
        <title>Pseudomonas diversity within urban Lake Michigan freshwaters.</title>
        <authorList>
            <person name="Batrich M."/>
            <person name="Hatzopoulos T."/>
            <person name="Putonti C."/>
        </authorList>
    </citation>
    <scope>NUCLEOTIDE SEQUENCE [LARGE SCALE GENOMIC DNA]</scope>
    <source>
        <strain evidence="1 2">LBp-160603</strain>
    </source>
</reference>
<dbReference type="EMBL" id="QJRO01000003">
    <property type="protein sequence ID" value="PYB84192.1"/>
    <property type="molecule type" value="Genomic_DNA"/>
</dbReference>
<sequence length="93" mass="10409">MHQSSVKCWAAVTTQALWPFMTKGEPHFPRVRPDDPMVAPEYIKPFGLISKAKWYQRIYKTKDVGAMWRVAAGICQLFAGVGGLLPCRSADVV</sequence>
<evidence type="ECO:0000313" key="1">
    <source>
        <dbReference type="EMBL" id="PYB84192.1"/>
    </source>
</evidence>
<dbReference type="Proteomes" id="UP000247620">
    <property type="component" value="Unassembled WGS sequence"/>
</dbReference>
<comment type="caution">
    <text evidence="1">The sequence shown here is derived from an EMBL/GenBank/DDBJ whole genome shotgun (WGS) entry which is preliminary data.</text>
</comment>
<name>A0A2V4ICF0_9PSED</name>
<dbReference type="AlphaFoldDB" id="A0A2V4ICF0"/>
<proteinExistence type="predicted"/>
<evidence type="ECO:0000313" key="2">
    <source>
        <dbReference type="Proteomes" id="UP000247620"/>
    </source>
</evidence>
<accession>A0A2V4ICF0</accession>